<organism evidence="10">
    <name type="scientific">hydrothermal vent metagenome</name>
    <dbReference type="NCBI Taxonomy" id="652676"/>
    <lineage>
        <taxon>unclassified sequences</taxon>
        <taxon>metagenomes</taxon>
        <taxon>ecological metagenomes</taxon>
    </lineage>
</organism>
<feature type="domain" description="Tripartite ATP-independent periplasmic transporters DctQ component" evidence="9">
    <location>
        <begin position="65"/>
        <end position="198"/>
    </location>
</feature>
<evidence type="ECO:0000313" key="10">
    <source>
        <dbReference type="EMBL" id="VAW01470.1"/>
    </source>
</evidence>
<dbReference type="GO" id="GO:0005886">
    <property type="term" value="C:plasma membrane"/>
    <property type="evidence" value="ECO:0007669"/>
    <property type="project" value="UniProtKB-SubCell"/>
</dbReference>
<gene>
    <name evidence="10" type="ORF">MNBD_ALPHA06-1980</name>
</gene>
<feature type="transmembrane region" description="Helical" evidence="8">
    <location>
        <begin position="57"/>
        <end position="79"/>
    </location>
</feature>
<dbReference type="PANTHER" id="PTHR35011:SF4">
    <property type="entry name" value="SLL1102 PROTEIN"/>
    <property type="match status" value="1"/>
</dbReference>
<protein>
    <recommendedName>
        <fullName evidence="9">Tripartite ATP-independent periplasmic transporters DctQ component domain-containing protein</fullName>
    </recommendedName>
</protein>
<keyword evidence="7 8" id="KW-0472">Membrane</keyword>
<comment type="subcellular location">
    <subcellularLocation>
        <location evidence="1">Cell inner membrane</location>
        <topology evidence="1">Multi-pass membrane protein</topology>
    </subcellularLocation>
</comment>
<evidence type="ECO:0000256" key="7">
    <source>
        <dbReference type="ARBA" id="ARBA00023136"/>
    </source>
</evidence>
<feature type="transmembrane region" description="Helical" evidence="8">
    <location>
        <begin position="91"/>
        <end position="107"/>
    </location>
</feature>
<keyword evidence="6 8" id="KW-1133">Transmembrane helix</keyword>
<reference evidence="10" key="1">
    <citation type="submission" date="2018-06" db="EMBL/GenBank/DDBJ databases">
        <authorList>
            <person name="Zhirakovskaya E."/>
        </authorList>
    </citation>
    <scope>NUCLEOTIDE SEQUENCE</scope>
</reference>
<dbReference type="EMBL" id="UOEE01000320">
    <property type="protein sequence ID" value="VAW01470.1"/>
    <property type="molecule type" value="Genomic_DNA"/>
</dbReference>
<evidence type="ECO:0000256" key="2">
    <source>
        <dbReference type="ARBA" id="ARBA00022448"/>
    </source>
</evidence>
<evidence type="ECO:0000256" key="6">
    <source>
        <dbReference type="ARBA" id="ARBA00022989"/>
    </source>
</evidence>
<sequence>MSGPQFGWLWLIANPILLAACFVLLRALFVRKPEVRSSWAEQLVGIMDGFSQGLLHLVKWFALAMVLITVALVLGRYVFGVGSLKGQETVIYLHALLFLLASGATLLRNGHVRVDIFYSGLSARNKAVVDFAGTLLFLVPVCLLILVYSQSYVALAWKFHEGSAEADGLPWVYLLKTAIPAFAILMLLQGSAQALRAALQLVGQPMPAIQSDKEML</sequence>
<feature type="transmembrane region" description="Helical" evidence="8">
    <location>
        <begin position="6"/>
        <end position="29"/>
    </location>
</feature>
<evidence type="ECO:0000259" key="9">
    <source>
        <dbReference type="Pfam" id="PF04290"/>
    </source>
</evidence>
<evidence type="ECO:0000256" key="5">
    <source>
        <dbReference type="ARBA" id="ARBA00022692"/>
    </source>
</evidence>
<feature type="transmembrane region" description="Helical" evidence="8">
    <location>
        <begin position="128"/>
        <end position="148"/>
    </location>
</feature>
<evidence type="ECO:0000256" key="3">
    <source>
        <dbReference type="ARBA" id="ARBA00022475"/>
    </source>
</evidence>
<evidence type="ECO:0000256" key="4">
    <source>
        <dbReference type="ARBA" id="ARBA00022519"/>
    </source>
</evidence>
<keyword evidence="5 8" id="KW-0812">Transmembrane</keyword>
<dbReference type="PANTHER" id="PTHR35011">
    <property type="entry name" value="2,3-DIKETO-L-GULONATE TRAP TRANSPORTER SMALL PERMEASE PROTEIN YIAM"/>
    <property type="match status" value="1"/>
</dbReference>
<keyword evidence="3" id="KW-1003">Cell membrane</keyword>
<dbReference type="InterPro" id="IPR055348">
    <property type="entry name" value="DctQ"/>
</dbReference>
<feature type="transmembrane region" description="Helical" evidence="8">
    <location>
        <begin position="168"/>
        <end position="188"/>
    </location>
</feature>
<keyword evidence="4" id="KW-0997">Cell inner membrane</keyword>
<evidence type="ECO:0000256" key="8">
    <source>
        <dbReference type="SAM" id="Phobius"/>
    </source>
</evidence>
<name>A0A3B0SB13_9ZZZZ</name>
<keyword evidence="2" id="KW-0813">Transport</keyword>
<accession>A0A3B0SB13</accession>
<dbReference type="InterPro" id="IPR007387">
    <property type="entry name" value="TRAP_DctQ"/>
</dbReference>
<evidence type="ECO:0000256" key="1">
    <source>
        <dbReference type="ARBA" id="ARBA00004429"/>
    </source>
</evidence>
<dbReference type="Pfam" id="PF04290">
    <property type="entry name" value="DctQ"/>
    <property type="match status" value="1"/>
</dbReference>
<proteinExistence type="predicted"/>
<dbReference type="AlphaFoldDB" id="A0A3B0SB13"/>